<dbReference type="GO" id="GO:0042605">
    <property type="term" value="F:peptide antigen binding"/>
    <property type="evidence" value="ECO:0007669"/>
    <property type="project" value="TreeGrafter"/>
</dbReference>
<organism evidence="8 9">
    <name type="scientific">Engystomops pustulosus</name>
    <name type="common">Tungara frog</name>
    <name type="synonym">Physalaemus pustulosus</name>
    <dbReference type="NCBI Taxonomy" id="76066"/>
    <lineage>
        <taxon>Eukaryota</taxon>
        <taxon>Metazoa</taxon>
        <taxon>Chordata</taxon>
        <taxon>Craniata</taxon>
        <taxon>Vertebrata</taxon>
        <taxon>Euteleostomi</taxon>
        <taxon>Amphibia</taxon>
        <taxon>Batrachia</taxon>
        <taxon>Anura</taxon>
        <taxon>Neobatrachia</taxon>
        <taxon>Hyloidea</taxon>
        <taxon>Leptodactylidae</taxon>
        <taxon>Leiuperinae</taxon>
        <taxon>Engystomops</taxon>
    </lineage>
</organism>
<dbReference type="InterPro" id="IPR013106">
    <property type="entry name" value="Ig_V-set"/>
</dbReference>
<evidence type="ECO:0000256" key="4">
    <source>
        <dbReference type="ARBA" id="ARBA00023170"/>
    </source>
</evidence>
<dbReference type="GO" id="GO:0042101">
    <property type="term" value="C:T cell receptor complex"/>
    <property type="evidence" value="ECO:0007669"/>
    <property type="project" value="UniProtKB-KW"/>
</dbReference>
<accession>A0AAV7DH54</accession>
<keyword evidence="6" id="KW-1279">T cell receptor</keyword>
<feature type="domain" description="Ig-like" evidence="7">
    <location>
        <begin position="1"/>
        <end position="79"/>
    </location>
</feature>
<proteinExistence type="predicted"/>
<protein>
    <recommendedName>
        <fullName evidence="7">Ig-like domain-containing protein</fullName>
    </recommendedName>
</protein>
<dbReference type="PANTHER" id="PTHR19343:SF13">
    <property type="entry name" value="T CELL RECEPTOR ALPHA VARIABLE 21"/>
    <property type="match status" value="1"/>
</dbReference>
<dbReference type="EMBL" id="WNYA01000001">
    <property type="protein sequence ID" value="KAG8596310.1"/>
    <property type="molecule type" value="Genomic_DNA"/>
</dbReference>
<dbReference type="InterPro" id="IPR051006">
    <property type="entry name" value="TCR_variable_domain"/>
</dbReference>
<comment type="caution">
    <text evidence="8">The sequence shown here is derived from an EMBL/GenBank/DDBJ whole genome shotgun (WGS) entry which is preliminary data.</text>
</comment>
<dbReference type="PANTHER" id="PTHR19343">
    <property type="entry name" value="T CELL RECEPTOR ALPHA VARIABLE 1-2"/>
    <property type="match status" value="1"/>
</dbReference>
<dbReference type="Pfam" id="PF07686">
    <property type="entry name" value="V-set"/>
    <property type="match status" value="1"/>
</dbReference>
<evidence type="ECO:0000313" key="9">
    <source>
        <dbReference type="Proteomes" id="UP000824782"/>
    </source>
</evidence>
<dbReference type="Gene3D" id="2.60.40.10">
    <property type="entry name" value="Immunoglobulins"/>
    <property type="match status" value="1"/>
</dbReference>
<name>A0AAV7DH54_ENGPU</name>
<dbReference type="Proteomes" id="UP000824782">
    <property type="component" value="Unassembled WGS sequence"/>
</dbReference>
<dbReference type="InterPro" id="IPR007110">
    <property type="entry name" value="Ig-like_dom"/>
</dbReference>
<evidence type="ECO:0000256" key="2">
    <source>
        <dbReference type="ARBA" id="ARBA00022859"/>
    </source>
</evidence>
<dbReference type="SUPFAM" id="SSF48726">
    <property type="entry name" value="Immunoglobulin"/>
    <property type="match status" value="1"/>
</dbReference>
<keyword evidence="3" id="KW-1064">Adaptive immunity</keyword>
<keyword evidence="4" id="KW-0675">Receptor</keyword>
<keyword evidence="5" id="KW-0393">Immunoglobulin domain</keyword>
<keyword evidence="1" id="KW-0732">Signal</keyword>
<evidence type="ECO:0000256" key="1">
    <source>
        <dbReference type="ARBA" id="ARBA00022729"/>
    </source>
</evidence>
<dbReference type="GO" id="GO:0002250">
    <property type="term" value="P:adaptive immune response"/>
    <property type="evidence" value="ECO:0007669"/>
    <property type="project" value="UniProtKB-KW"/>
</dbReference>
<evidence type="ECO:0000256" key="6">
    <source>
        <dbReference type="ARBA" id="ARBA00043266"/>
    </source>
</evidence>
<evidence type="ECO:0000313" key="8">
    <source>
        <dbReference type="EMBL" id="KAG8596310.1"/>
    </source>
</evidence>
<dbReference type="AlphaFoldDB" id="A0AAV7DH54"/>
<dbReference type="InterPro" id="IPR013783">
    <property type="entry name" value="Ig-like_fold"/>
</dbReference>
<keyword evidence="2" id="KW-0391">Immunity</keyword>
<dbReference type="InterPro" id="IPR036179">
    <property type="entry name" value="Ig-like_dom_sf"/>
</dbReference>
<dbReference type="PROSITE" id="PS50835">
    <property type="entry name" value="IG_LIKE"/>
    <property type="match status" value="1"/>
</dbReference>
<reference evidence="8" key="1">
    <citation type="thesis" date="2020" institute="ProQuest LLC" country="789 East Eisenhower Parkway, Ann Arbor, MI, USA">
        <title>Comparative Genomics and Chromosome Evolution.</title>
        <authorList>
            <person name="Mudd A.B."/>
        </authorList>
    </citation>
    <scope>NUCLEOTIDE SEQUENCE</scope>
    <source>
        <strain evidence="8">237g6f4</strain>
        <tissue evidence="8">Blood</tissue>
    </source>
</reference>
<evidence type="ECO:0000259" key="7">
    <source>
        <dbReference type="PROSITE" id="PS50835"/>
    </source>
</evidence>
<gene>
    <name evidence="8" type="ORF">GDO81_001836</name>
</gene>
<evidence type="ECO:0000256" key="5">
    <source>
        <dbReference type="ARBA" id="ARBA00023319"/>
    </source>
</evidence>
<evidence type="ECO:0000256" key="3">
    <source>
        <dbReference type="ARBA" id="ARBA00023130"/>
    </source>
</evidence>
<sequence>MLRCDHPSFTIAYVIQWYRILPGKGPDFLITGYQDTPKGKLTIIFGDEKKYSFLGIQSIKPEDSSLYLCVQTSTETYIDFLPVHNVIIQRSVSMMTSLEKKKRVHCVL</sequence>
<keyword evidence="9" id="KW-1185">Reference proteome</keyword>